<comment type="caution">
    <text evidence="3">The sequence shown here is derived from an EMBL/GenBank/DDBJ whole genome shotgun (WGS) entry which is preliminary data.</text>
</comment>
<gene>
    <name evidence="3" type="ORF">ACFQ1S_12905</name>
</gene>
<evidence type="ECO:0000259" key="2">
    <source>
        <dbReference type="Pfam" id="PF14200"/>
    </source>
</evidence>
<evidence type="ECO:0000256" key="1">
    <source>
        <dbReference type="SAM" id="MobiDB-lite"/>
    </source>
</evidence>
<organism evidence="3 4">
    <name type="scientific">Kibdelosporangium lantanae</name>
    <dbReference type="NCBI Taxonomy" id="1497396"/>
    <lineage>
        <taxon>Bacteria</taxon>
        <taxon>Bacillati</taxon>
        <taxon>Actinomycetota</taxon>
        <taxon>Actinomycetes</taxon>
        <taxon>Pseudonocardiales</taxon>
        <taxon>Pseudonocardiaceae</taxon>
        <taxon>Kibdelosporangium</taxon>
    </lineage>
</organism>
<feature type="non-terminal residue" evidence="3">
    <location>
        <position position="207"/>
    </location>
</feature>
<dbReference type="InterPro" id="IPR000772">
    <property type="entry name" value="Ricin_B_lectin"/>
</dbReference>
<proteinExistence type="predicted"/>
<dbReference type="Pfam" id="PF14200">
    <property type="entry name" value="RicinB_lectin_2"/>
    <property type="match status" value="1"/>
</dbReference>
<keyword evidence="4" id="KW-1185">Reference proteome</keyword>
<dbReference type="CDD" id="cd00161">
    <property type="entry name" value="beta-trefoil_Ricin-like"/>
    <property type="match status" value="1"/>
</dbReference>
<dbReference type="InterPro" id="IPR035992">
    <property type="entry name" value="Ricin_B-like_lectins"/>
</dbReference>
<reference evidence="4" key="1">
    <citation type="journal article" date="2019" name="Int. J. Syst. Evol. Microbiol.">
        <title>The Global Catalogue of Microorganisms (GCM) 10K type strain sequencing project: providing services to taxonomists for standard genome sequencing and annotation.</title>
        <authorList>
            <consortium name="The Broad Institute Genomics Platform"/>
            <consortium name="The Broad Institute Genome Sequencing Center for Infectious Disease"/>
            <person name="Wu L."/>
            <person name="Ma J."/>
        </authorList>
    </citation>
    <scope>NUCLEOTIDE SEQUENCE [LARGE SCALE GENOMIC DNA]</scope>
    <source>
        <strain evidence="4">JCM 31486</strain>
    </source>
</reference>
<evidence type="ECO:0000313" key="4">
    <source>
        <dbReference type="Proteomes" id="UP001597045"/>
    </source>
</evidence>
<protein>
    <submittedName>
        <fullName evidence="3">RICIN domain-containing protein</fullName>
    </submittedName>
</protein>
<accession>A0ABW3MBQ7</accession>
<dbReference type="Gene3D" id="2.80.10.50">
    <property type="match status" value="1"/>
</dbReference>
<feature type="region of interest" description="Disordered" evidence="1">
    <location>
        <begin position="68"/>
        <end position="107"/>
    </location>
</feature>
<dbReference type="EMBL" id="JBHTIS010000638">
    <property type="protein sequence ID" value="MFD1046390.1"/>
    <property type="molecule type" value="Genomic_DNA"/>
</dbReference>
<sequence>MWRRIVTGVVVAGAVATAVLVVGQPDTRMPGIVVPQSDTGESAVPEVTVHAAAAEPTAVSTISVTQTIGPPTLQLPTTRPTAQPPTSTRSSSTTTTTTKPVPTPPRFDPSASYRIVNYVNSLVLDSGGEVPLGSAMKLWEPHSPSTNLQFQLVETGGGYYRLVNRTNGLTVDGRGATTAGAYLGQRLWDSGAAMQWAPTDVGHGLFV</sequence>
<feature type="domain" description="Ricin B lectin" evidence="2">
    <location>
        <begin position="147"/>
        <end position="204"/>
    </location>
</feature>
<feature type="compositionally biased region" description="Low complexity" evidence="1">
    <location>
        <begin position="70"/>
        <end position="100"/>
    </location>
</feature>
<dbReference type="SUPFAM" id="SSF50370">
    <property type="entry name" value="Ricin B-like lectins"/>
    <property type="match status" value="1"/>
</dbReference>
<evidence type="ECO:0000313" key="3">
    <source>
        <dbReference type="EMBL" id="MFD1046390.1"/>
    </source>
</evidence>
<name>A0ABW3MBQ7_9PSEU</name>
<dbReference type="Proteomes" id="UP001597045">
    <property type="component" value="Unassembled WGS sequence"/>
</dbReference>